<comment type="caution">
    <text evidence="14">The sequence shown here is derived from an EMBL/GenBank/DDBJ whole genome shotgun (WGS) entry which is preliminary data.</text>
</comment>
<dbReference type="GO" id="GO:0032153">
    <property type="term" value="C:cell division site"/>
    <property type="evidence" value="ECO:0007669"/>
    <property type="project" value="TreeGrafter"/>
</dbReference>
<keyword evidence="2" id="KW-1003">Cell membrane</keyword>
<feature type="transmembrane region" description="Helical" evidence="13">
    <location>
        <begin position="16"/>
        <end position="34"/>
    </location>
</feature>
<comment type="subcellular location">
    <subcellularLocation>
        <location evidence="1">Membrane</location>
        <topology evidence="1">Multi-pass membrane protein</topology>
    </subcellularLocation>
</comment>
<dbReference type="Pfam" id="PF01098">
    <property type="entry name" value="FTSW_RODA_SPOVE"/>
    <property type="match status" value="2"/>
</dbReference>
<evidence type="ECO:0000256" key="12">
    <source>
        <dbReference type="ARBA" id="ARBA00033270"/>
    </source>
</evidence>
<dbReference type="PANTHER" id="PTHR30474:SF1">
    <property type="entry name" value="PEPTIDOGLYCAN GLYCOSYLTRANSFERASE MRDB"/>
    <property type="match status" value="1"/>
</dbReference>
<evidence type="ECO:0000256" key="10">
    <source>
        <dbReference type="ARBA" id="ARBA00023316"/>
    </source>
</evidence>
<organism evidence="14 15">
    <name type="scientific">Jiulongibacter sediminis</name>
    <dbReference type="NCBI Taxonomy" id="1605367"/>
    <lineage>
        <taxon>Bacteria</taxon>
        <taxon>Pseudomonadati</taxon>
        <taxon>Bacteroidota</taxon>
        <taxon>Cytophagia</taxon>
        <taxon>Cytophagales</taxon>
        <taxon>Leadbetterellaceae</taxon>
        <taxon>Jiulongibacter</taxon>
    </lineage>
</organism>
<keyword evidence="5 13" id="KW-0812">Transmembrane</keyword>
<dbReference type="NCBIfam" id="TIGR02210">
    <property type="entry name" value="rodA_shape"/>
    <property type="match status" value="1"/>
</dbReference>
<dbReference type="GO" id="GO:0015648">
    <property type="term" value="F:lipid-linked peptidoglycan transporter activity"/>
    <property type="evidence" value="ECO:0007669"/>
    <property type="project" value="TreeGrafter"/>
</dbReference>
<dbReference type="OrthoDB" id="9768187at2"/>
<feature type="transmembrane region" description="Helical" evidence="13">
    <location>
        <begin position="78"/>
        <end position="97"/>
    </location>
</feature>
<name>A0A0P7C1J2_9BACT</name>
<evidence type="ECO:0000256" key="2">
    <source>
        <dbReference type="ARBA" id="ARBA00022475"/>
    </source>
</evidence>
<evidence type="ECO:0000256" key="8">
    <source>
        <dbReference type="ARBA" id="ARBA00022989"/>
    </source>
</evidence>
<dbReference type="STRING" id="1605367.AFM12_15405"/>
<feature type="transmembrane region" description="Helical" evidence="13">
    <location>
        <begin position="185"/>
        <end position="203"/>
    </location>
</feature>
<keyword evidence="9 13" id="KW-0472">Membrane</keyword>
<dbReference type="GO" id="GO:0051301">
    <property type="term" value="P:cell division"/>
    <property type="evidence" value="ECO:0007669"/>
    <property type="project" value="InterPro"/>
</dbReference>
<dbReference type="NCBIfam" id="NF037961">
    <property type="entry name" value="RodA_shape"/>
    <property type="match status" value="1"/>
</dbReference>
<evidence type="ECO:0000256" key="5">
    <source>
        <dbReference type="ARBA" id="ARBA00022692"/>
    </source>
</evidence>
<feature type="transmembrane region" description="Helical" evidence="13">
    <location>
        <begin position="148"/>
        <end position="178"/>
    </location>
</feature>
<dbReference type="PROSITE" id="PS00428">
    <property type="entry name" value="FTSW_RODA_SPOVE"/>
    <property type="match status" value="1"/>
</dbReference>
<dbReference type="GO" id="GO:0016757">
    <property type="term" value="F:glycosyltransferase activity"/>
    <property type="evidence" value="ECO:0007669"/>
    <property type="project" value="UniProtKB-KW"/>
</dbReference>
<evidence type="ECO:0000313" key="15">
    <source>
        <dbReference type="Proteomes" id="UP000050454"/>
    </source>
</evidence>
<feature type="transmembrane region" description="Helical" evidence="13">
    <location>
        <begin position="54"/>
        <end position="72"/>
    </location>
</feature>
<keyword evidence="3" id="KW-0328">Glycosyltransferase</keyword>
<dbReference type="GO" id="GO:0008360">
    <property type="term" value="P:regulation of cell shape"/>
    <property type="evidence" value="ECO:0007669"/>
    <property type="project" value="UniProtKB-KW"/>
</dbReference>
<dbReference type="InterPro" id="IPR011923">
    <property type="entry name" value="RodA/MrdB"/>
</dbReference>
<evidence type="ECO:0000256" key="3">
    <source>
        <dbReference type="ARBA" id="ARBA00022676"/>
    </source>
</evidence>
<dbReference type="InterPro" id="IPR018365">
    <property type="entry name" value="Cell_cycle_FtsW-rel_CS"/>
</dbReference>
<evidence type="ECO:0000256" key="4">
    <source>
        <dbReference type="ARBA" id="ARBA00022679"/>
    </source>
</evidence>
<keyword evidence="15" id="KW-1185">Reference proteome</keyword>
<dbReference type="EMBL" id="LGTQ01000012">
    <property type="protein sequence ID" value="KPM47193.1"/>
    <property type="molecule type" value="Genomic_DNA"/>
</dbReference>
<gene>
    <name evidence="14" type="ORF">AFM12_15405</name>
</gene>
<dbReference type="GO" id="GO:0005886">
    <property type="term" value="C:plasma membrane"/>
    <property type="evidence" value="ECO:0007669"/>
    <property type="project" value="TreeGrafter"/>
</dbReference>
<dbReference type="AlphaFoldDB" id="A0A0P7C1J2"/>
<proteinExistence type="predicted"/>
<dbReference type="PATRIC" id="fig|1605367.3.peg.508"/>
<sequence length="424" mass="47542">MANEINIRRGIDWVTVLLYLSLVLIGYFNIYAAVYNPENPIAIFSLDHSAGRQLMFLGLATILVTFILFIDYKVYDSFAYIFYGFMILLLIATIFLGSDIKGSKSWIKLGSFSLQPAEFAKLVTALALSKYLSSQTVNLKRFSDLWKAAALILIPPVIIILQKETGSALTFAIFLVVLYREGLPGIYPALSLAFVVLLILSLLYSKWYILIGLVVLAVIFYYFILAKRDRKRQNVIRIAGIVLLFSTFTMGVDFFVNKVLQPHQQKRIKILVDPDADPLGAGWNVTQSKIAIGSGGFTGKGYLKGTQTKFDFVPEQSTDFIFCTIGEEWGFMGSLVLIGLYLAFLARILYLAELQRDKFARVYGYCVASIIFFHLLVNIGMTIGLMPVIGIPLPLVSYGGSSLWSFTILIFVFLKLDAHRSYKV</sequence>
<feature type="transmembrane region" description="Helical" evidence="13">
    <location>
        <begin position="209"/>
        <end position="226"/>
    </location>
</feature>
<evidence type="ECO:0000256" key="13">
    <source>
        <dbReference type="SAM" id="Phobius"/>
    </source>
</evidence>
<feature type="transmembrane region" description="Helical" evidence="13">
    <location>
        <begin position="362"/>
        <end position="389"/>
    </location>
</feature>
<feature type="transmembrane region" description="Helical" evidence="13">
    <location>
        <begin position="395"/>
        <end position="414"/>
    </location>
</feature>
<keyword evidence="8 13" id="KW-1133">Transmembrane helix</keyword>
<dbReference type="InterPro" id="IPR001182">
    <property type="entry name" value="FtsW/RodA"/>
</dbReference>
<protein>
    <recommendedName>
        <fullName evidence="12">Cell wall polymerase</fullName>
    </recommendedName>
    <alternativeName>
        <fullName evidence="11">Peptidoglycan polymerase</fullName>
    </alternativeName>
</protein>
<evidence type="ECO:0000256" key="7">
    <source>
        <dbReference type="ARBA" id="ARBA00022984"/>
    </source>
</evidence>
<keyword evidence="10" id="KW-0961">Cell wall biogenesis/degradation</keyword>
<reference evidence="14 15" key="1">
    <citation type="submission" date="2015-07" db="EMBL/GenBank/DDBJ databases">
        <title>The draft genome sequence of Leadbetterella sp. JN14-9.</title>
        <authorList>
            <person name="Liu Y."/>
            <person name="Du J."/>
            <person name="Shao Z."/>
        </authorList>
    </citation>
    <scope>NUCLEOTIDE SEQUENCE [LARGE SCALE GENOMIC DNA]</scope>
    <source>
        <strain evidence="14 15">JN14-9</strain>
    </source>
</reference>
<dbReference type="GO" id="GO:0071555">
    <property type="term" value="P:cell wall organization"/>
    <property type="evidence" value="ECO:0007669"/>
    <property type="project" value="UniProtKB-KW"/>
</dbReference>
<accession>A0A0P7C1J2</accession>
<evidence type="ECO:0000256" key="11">
    <source>
        <dbReference type="ARBA" id="ARBA00032370"/>
    </source>
</evidence>
<dbReference type="PANTHER" id="PTHR30474">
    <property type="entry name" value="CELL CYCLE PROTEIN"/>
    <property type="match status" value="1"/>
</dbReference>
<evidence type="ECO:0000313" key="14">
    <source>
        <dbReference type="EMBL" id="KPM47193.1"/>
    </source>
</evidence>
<dbReference type="GO" id="GO:0009252">
    <property type="term" value="P:peptidoglycan biosynthetic process"/>
    <property type="evidence" value="ECO:0007669"/>
    <property type="project" value="UniProtKB-KW"/>
</dbReference>
<feature type="transmembrane region" description="Helical" evidence="13">
    <location>
        <begin position="329"/>
        <end position="350"/>
    </location>
</feature>
<keyword evidence="4" id="KW-0808">Transferase</keyword>
<dbReference type="RefSeq" id="WP_055149846.1">
    <property type="nucleotide sequence ID" value="NZ_JXSZ01000012.1"/>
</dbReference>
<evidence type="ECO:0000256" key="1">
    <source>
        <dbReference type="ARBA" id="ARBA00004141"/>
    </source>
</evidence>
<evidence type="ECO:0000256" key="9">
    <source>
        <dbReference type="ARBA" id="ARBA00023136"/>
    </source>
</evidence>
<keyword evidence="7" id="KW-0573">Peptidoglycan synthesis</keyword>
<evidence type="ECO:0000256" key="6">
    <source>
        <dbReference type="ARBA" id="ARBA00022960"/>
    </source>
</evidence>
<dbReference type="Proteomes" id="UP000050454">
    <property type="component" value="Unassembled WGS sequence"/>
</dbReference>
<feature type="transmembrane region" description="Helical" evidence="13">
    <location>
        <begin position="238"/>
        <end position="256"/>
    </location>
</feature>
<keyword evidence="6" id="KW-0133">Cell shape</keyword>